<proteinExistence type="predicted"/>
<gene>
    <name evidence="1" type="ORF">CMV_005756</name>
</gene>
<keyword evidence="2" id="KW-1185">Reference proteome</keyword>
<comment type="caution">
    <text evidence="1">The sequence shown here is derived from an EMBL/GenBank/DDBJ whole genome shotgun (WGS) entry which is preliminary data.</text>
</comment>
<evidence type="ECO:0000313" key="1">
    <source>
        <dbReference type="EMBL" id="KAF3970556.1"/>
    </source>
</evidence>
<reference evidence="1" key="1">
    <citation type="submission" date="2020-03" db="EMBL/GenBank/DDBJ databases">
        <title>Castanea mollissima Vanexum genome sequencing.</title>
        <authorList>
            <person name="Staton M."/>
        </authorList>
    </citation>
    <scope>NUCLEOTIDE SEQUENCE</scope>
    <source>
        <tissue evidence="1">Leaf</tissue>
    </source>
</reference>
<name>A0A8J4W429_9ROSI</name>
<dbReference type="Proteomes" id="UP000737018">
    <property type="component" value="Unassembled WGS sequence"/>
</dbReference>
<dbReference type="EMBL" id="JRKL02000521">
    <property type="protein sequence ID" value="KAF3970556.1"/>
    <property type="molecule type" value="Genomic_DNA"/>
</dbReference>
<sequence length="97" mass="11175">MFLIGGPFPNLEDLRLGGNFNMKEILHGQFSEESFYKLKNLHVEGYLVVSNWGYIPQLGGFELGWKFQHEGDIAWPIFGRKLLQIKKPSRGRLSSCF</sequence>
<evidence type="ECO:0000313" key="2">
    <source>
        <dbReference type="Proteomes" id="UP000737018"/>
    </source>
</evidence>
<protein>
    <submittedName>
        <fullName evidence="1">Uncharacterized protein</fullName>
    </submittedName>
</protein>
<accession>A0A8J4W429</accession>
<dbReference type="AlphaFoldDB" id="A0A8J4W429"/>
<organism evidence="1 2">
    <name type="scientific">Castanea mollissima</name>
    <name type="common">Chinese chestnut</name>
    <dbReference type="NCBI Taxonomy" id="60419"/>
    <lineage>
        <taxon>Eukaryota</taxon>
        <taxon>Viridiplantae</taxon>
        <taxon>Streptophyta</taxon>
        <taxon>Embryophyta</taxon>
        <taxon>Tracheophyta</taxon>
        <taxon>Spermatophyta</taxon>
        <taxon>Magnoliopsida</taxon>
        <taxon>eudicotyledons</taxon>
        <taxon>Gunneridae</taxon>
        <taxon>Pentapetalae</taxon>
        <taxon>rosids</taxon>
        <taxon>fabids</taxon>
        <taxon>Fagales</taxon>
        <taxon>Fagaceae</taxon>
        <taxon>Castanea</taxon>
    </lineage>
</organism>